<feature type="compositionally biased region" description="Gly residues" evidence="1">
    <location>
        <begin position="560"/>
        <end position="577"/>
    </location>
</feature>
<evidence type="ECO:0000256" key="1">
    <source>
        <dbReference type="SAM" id="MobiDB-lite"/>
    </source>
</evidence>
<gene>
    <name evidence="2" type="ORF">AQJ67_27760</name>
</gene>
<dbReference type="EMBL" id="LMWY01000036">
    <property type="protein sequence ID" value="KUN98532.1"/>
    <property type="molecule type" value="Genomic_DNA"/>
</dbReference>
<sequence>MGWGSLVGEALGDEFGDLGLAAGEVDAGSGGGGSGPGGVRFAGDGVVDGVGDGCREVGAEAAAVFVGASEAGWAECGAGPGLAVAAGGLEGRRSPAVAVDAGPGVVGGAEQDGRALVGGRLRGDAGQQVEGEGDAGDVVDGEFEAQGVPGVVFGLPPVALHGVGEGQHPQHVGVHPLLAVPFAHPAGPLADLDGTVGLAQEAQGAGEFDLVQAVQAEVLAGDGAAADAGLEVFQRGRQVVHEQGDDADDVLGVRRLRLVVQVLGERVGVAGEGEARGEVLGGGGEESRDPQAARPFPGRVRVGGERAVEPVTALAGGAAGVPVEPQGAGQAQAFEAFVRGGEAEVEGGAEVVLVGTEPGDDLPLPRPEPGPLAGGGPAQHPVPLPAAGRGLLAGQSAQPVQAVLAEGVEEAVADTVGAGLSGEYGFVDEAGDGVEDVFGVDAAPWTPAVGPSGLVLERRTGLIARTHRLRRLQIEAARQHRQPRPRQLLAPGAQFTAPVDRRPQGLVAGQGRGAAAGEEAVAVVQAVEELVHVEHAHADRGEFDGEWEAVEAAAEPGDGPAVGGGQPEAGDHGGGPVGEERQGRVALGAGEVAVRVGDRQGPYVEEVFLGEAEAVAAGGEDPYAGRAVQQRGGELGAGRQQVFAVVDQQQQSAVPQPFHQRAERWPRGVVVQVERVGGGERDERGVVQAGEVHEADAVGEGAPYRGRDARGEAGLADAARAGQGDQPCPGQQFTSGGEFAAPVDEAGRLDRQPMVPSWR</sequence>
<protein>
    <submittedName>
        <fullName evidence="2">Uncharacterized protein</fullName>
    </submittedName>
</protein>
<feature type="region of interest" description="Disordered" evidence="1">
    <location>
        <begin position="694"/>
        <end position="739"/>
    </location>
</feature>
<reference evidence="2 3" key="1">
    <citation type="submission" date="2015-10" db="EMBL/GenBank/DDBJ databases">
        <title>Draft genome sequence of Streptomyces caeruleatus NRRL B-24802, type strain for the species Streptomyces caeruleatus.</title>
        <authorList>
            <person name="Ruckert C."/>
            <person name="Winkler A."/>
            <person name="Kalinowski J."/>
            <person name="Kampfer P."/>
            <person name="Glaeser S."/>
        </authorList>
    </citation>
    <scope>NUCLEOTIDE SEQUENCE [LARGE SCALE GENOMIC DNA]</scope>
    <source>
        <strain evidence="2 3">NRRL B-24802</strain>
    </source>
</reference>
<organism evidence="2 3">
    <name type="scientific">Streptomyces caeruleatus</name>
    <dbReference type="NCBI Taxonomy" id="661399"/>
    <lineage>
        <taxon>Bacteria</taxon>
        <taxon>Bacillati</taxon>
        <taxon>Actinomycetota</taxon>
        <taxon>Actinomycetes</taxon>
        <taxon>Kitasatosporales</taxon>
        <taxon>Streptomycetaceae</taxon>
        <taxon>Streptomyces</taxon>
    </lineage>
</organism>
<evidence type="ECO:0000313" key="2">
    <source>
        <dbReference type="EMBL" id="KUN98532.1"/>
    </source>
</evidence>
<feature type="region of interest" description="Disordered" evidence="1">
    <location>
        <begin position="275"/>
        <end position="298"/>
    </location>
</feature>
<feature type="region of interest" description="Disordered" evidence="1">
    <location>
        <begin position="555"/>
        <end position="581"/>
    </location>
</feature>
<dbReference type="Proteomes" id="UP000053429">
    <property type="component" value="Unassembled WGS sequence"/>
</dbReference>
<keyword evidence="3" id="KW-1185">Reference proteome</keyword>
<accession>A0A101TU55</accession>
<evidence type="ECO:0000313" key="3">
    <source>
        <dbReference type="Proteomes" id="UP000053429"/>
    </source>
</evidence>
<name>A0A101TU55_9ACTN</name>
<proteinExistence type="predicted"/>
<comment type="caution">
    <text evidence="2">The sequence shown here is derived from an EMBL/GenBank/DDBJ whole genome shotgun (WGS) entry which is preliminary data.</text>
</comment>
<feature type="region of interest" description="Disordered" evidence="1">
    <location>
        <begin position="357"/>
        <end position="389"/>
    </location>
</feature>
<dbReference type="AlphaFoldDB" id="A0A101TU55"/>